<dbReference type="Pfam" id="PF02656">
    <property type="entry name" value="DUF202"/>
    <property type="match status" value="1"/>
</dbReference>
<sequence length="739" mass="84728">MLFGVRLQNEIYEPWKDHYINYDSLKRLLRENVVPNDKEEWSESDETRFVQALDSDLEKVYSFQTNMYNKLSDAIGEIEKQIVEVKEIDLVNLEHTIEDILESAQQLEHFSRINFTGFTKIVKKHDRLHSKYSVKPLLQVRLKALPFHSEDYSPLINRLSAVYSFLREQAPQSQSASINAKLSSYTNDSDLNYTSYKFWVHSDNLMEVKTRILRHLPILVYNNQNDSQDSVDPTLTSLYFDNSDFELYEGKLQKNDTSPSLRLKWAGKTSDEDSQIYIEKRTVDHSIAGGDERLPIKEKYIAGFINGTYHMEKTVQKMKSSHVPDYQVEGYEKSVENIQDFIRENSLQPVCRAQYTRTAFQIPGDNRVRVIMDNDILFIKEDAFDKDRPIRDPNNWHRTDIDAVSDPKKVLRKGEYSKFPYAVLEFRVQNRPGVDTADTGNSIITSSSVYRKHGKWIDELTSSHLVKEVPKFSKFIQGIASLYGEDDKLNFLPLWLSVLEEDDIRIDPKQAFEQETKKLKERAKTAAVRARAASVSSPRKGATTPAGPSSSTKKVTIMEDDSDSDDDEGRPKNRKSLKHKYSIPFLGTFGPKLDDALSEDEEVVLPPGVVKPDVLIRNTGPVKVETKVWLANERTFNKWLHITTLLSALTFTLYSSVQAAVDKSVATYVAYTLFALTLFSGIWGWSTYMSRLNYIKQRSEKHLDNPIGPLIIAVALLLILIVNFIATYKAVGEPVPLWN</sequence>
<evidence type="ECO:0000313" key="9">
    <source>
        <dbReference type="EMBL" id="RDW27278.1"/>
    </source>
</evidence>
<comment type="subcellular location">
    <subcellularLocation>
        <location evidence="1">Vacuole membrane</location>
        <topology evidence="1">Multi-pass membrane protein</topology>
    </subcellularLocation>
</comment>
<accession>A0A371CAE2</accession>
<dbReference type="AlphaFoldDB" id="A0A371CAE2"/>
<dbReference type="InterPro" id="IPR003807">
    <property type="entry name" value="DUF202"/>
</dbReference>
<dbReference type="Gene3D" id="3.20.100.30">
    <property type="entry name" value="VTC, catalytic tunnel domain"/>
    <property type="match status" value="1"/>
</dbReference>
<gene>
    <name evidence="9" type="ORF">B0I71DRAFT_139340</name>
</gene>
<dbReference type="Pfam" id="PF09359">
    <property type="entry name" value="VTC"/>
    <property type="match status" value="1"/>
</dbReference>
<dbReference type="InterPro" id="IPR018966">
    <property type="entry name" value="VTC_domain"/>
</dbReference>
<evidence type="ECO:0000256" key="6">
    <source>
        <dbReference type="SAM" id="MobiDB-lite"/>
    </source>
</evidence>
<dbReference type="PANTHER" id="PTHR46140:SF2">
    <property type="entry name" value="VACUOLAR TRANSPORTER CHAPERONE 3 COMPLEX SUBUNIT 3-RELATED"/>
    <property type="match status" value="1"/>
</dbReference>
<keyword evidence="3 7" id="KW-0812">Transmembrane</keyword>
<dbReference type="Proteomes" id="UP000256601">
    <property type="component" value="Unassembled WGS sequence"/>
</dbReference>
<evidence type="ECO:0000259" key="8">
    <source>
        <dbReference type="PROSITE" id="PS51382"/>
    </source>
</evidence>
<dbReference type="FunFam" id="3.20.100.30:FF:000002">
    <property type="entry name" value="Vacuolar transporter chaperone"/>
    <property type="match status" value="1"/>
</dbReference>
<dbReference type="InterPro" id="IPR004331">
    <property type="entry name" value="SPX_dom"/>
</dbReference>
<protein>
    <submittedName>
        <fullName evidence="9">VTC domain-domain-containing protein</fullName>
    </submittedName>
</protein>
<dbReference type="CDD" id="cd07892">
    <property type="entry name" value="PolyPPase_VTC2-3_like"/>
    <property type="match status" value="1"/>
</dbReference>
<keyword evidence="2" id="KW-0926">Vacuole</keyword>
<feature type="region of interest" description="Disordered" evidence="6">
    <location>
        <begin position="523"/>
        <end position="574"/>
    </location>
</feature>
<evidence type="ECO:0000313" key="10">
    <source>
        <dbReference type="Proteomes" id="UP000256601"/>
    </source>
</evidence>
<feature type="transmembrane region" description="Helical" evidence="7">
    <location>
        <begin position="668"/>
        <end position="686"/>
    </location>
</feature>
<dbReference type="InterPro" id="IPR042267">
    <property type="entry name" value="VTC_sf"/>
</dbReference>
<name>A0A371CAE2_YARLL</name>
<evidence type="ECO:0000256" key="7">
    <source>
        <dbReference type="SAM" id="Phobius"/>
    </source>
</evidence>
<dbReference type="CDD" id="cd14480">
    <property type="entry name" value="SPX_VTC2_like"/>
    <property type="match status" value="1"/>
</dbReference>
<dbReference type="VEuPathDB" id="FungiDB:YALI0_C10252g"/>
<proteinExistence type="predicted"/>
<feature type="compositionally biased region" description="Low complexity" evidence="6">
    <location>
        <begin position="526"/>
        <end position="537"/>
    </location>
</feature>
<evidence type="ECO:0000256" key="3">
    <source>
        <dbReference type="ARBA" id="ARBA00022692"/>
    </source>
</evidence>
<evidence type="ECO:0000256" key="1">
    <source>
        <dbReference type="ARBA" id="ARBA00004128"/>
    </source>
</evidence>
<dbReference type="GO" id="GO:0033254">
    <property type="term" value="C:vacuolar transporter chaperone complex"/>
    <property type="evidence" value="ECO:0007669"/>
    <property type="project" value="UniProtKB-ARBA"/>
</dbReference>
<evidence type="ECO:0000256" key="5">
    <source>
        <dbReference type="ARBA" id="ARBA00023136"/>
    </source>
</evidence>
<evidence type="ECO:0000256" key="4">
    <source>
        <dbReference type="ARBA" id="ARBA00022989"/>
    </source>
</evidence>
<feature type="compositionally biased region" description="Acidic residues" evidence="6">
    <location>
        <begin position="558"/>
        <end position="568"/>
    </location>
</feature>
<dbReference type="GO" id="GO:0006799">
    <property type="term" value="P:polyphosphate biosynthetic process"/>
    <property type="evidence" value="ECO:0007669"/>
    <property type="project" value="EnsemblFungi"/>
</dbReference>
<dbReference type="VEuPathDB" id="FungiDB:YALI1_C14498g"/>
<evidence type="ECO:0000256" key="2">
    <source>
        <dbReference type="ARBA" id="ARBA00022554"/>
    </source>
</evidence>
<dbReference type="EMBL" id="KZ858965">
    <property type="protein sequence ID" value="RDW27278.1"/>
    <property type="molecule type" value="Genomic_DNA"/>
</dbReference>
<keyword evidence="5 7" id="KW-0472">Membrane</keyword>
<feature type="domain" description="SPX" evidence="8">
    <location>
        <begin position="1"/>
        <end position="139"/>
    </location>
</feature>
<feature type="transmembrane region" description="Helical" evidence="7">
    <location>
        <begin position="707"/>
        <end position="728"/>
    </location>
</feature>
<dbReference type="InterPro" id="IPR051572">
    <property type="entry name" value="VTC_Complex_Subunit"/>
</dbReference>
<dbReference type="OMA" id="SFKFWVH"/>
<dbReference type="GO" id="GO:0000329">
    <property type="term" value="C:fungal-type vacuole membrane"/>
    <property type="evidence" value="ECO:0007669"/>
    <property type="project" value="TreeGrafter"/>
</dbReference>
<reference evidence="9 10" key="1">
    <citation type="submission" date="2018-07" db="EMBL/GenBank/DDBJ databases">
        <title>Draft Genome Assemblies for Five Robust Yarrowia lipolytica Strains Exhibiting High Lipid Production and Pentose Sugar Utilization and Sugar Alcohol Secretion from Undetoxified Lignocellulosic Biomass Hydrolysates.</title>
        <authorList>
            <consortium name="DOE Joint Genome Institute"/>
            <person name="Walker C."/>
            <person name="Ryu S."/>
            <person name="Na H."/>
            <person name="Zane M."/>
            <person name="LaButti K."/>
            <person name="Lipzen A."/>
            <person name="Haridas S."/>
            <person name="Barry K."/>
            <person name="Grigoriev I.V."/>
            <person name="Quarterman J."/>
            <person name="Slininger P."/>
            <person name="Dien B."/>
            <person name="Trinh C.T."/>
        </authorList>
    </citation>
    <scope>NUCLEOTIDE SEQUENCE [LARGE SCALE GENOMIC DNA]</scope>
    <source>
        <strain evidence="9 10">YB392</strain>
    </source>
</reference>
<organism evidence="9 10">
    <name type="scientific">Yarrowia lipolytica</name>
    <name type="common">Candida lipolytica</name>
    <dbReference type="NCBI Taxonomy" id="4952"/>
    <lineage>
        <taxon>Eukaryota</taxon>
        <taxon>Fungi</taxon>
        <taxon>Dikarya</taxon>
        <taxon>Ascomycota</taxon>
        <taxon>Saccharomycotina</taxon>
        <taxon>Dipodascomycetes</taxon>
        <taxon>Dipodascales</taxon>
        <taxon>Dipodascales incertae sedis</taxon>
        <taxon>Yarrowia</taxon>
    </lineage>
</organism>
<keyword evidence="4 7" id="KW-1133">Transmembrane helix</keyword>
<dbReference type="PANTHER" id="PTHR46140">
    <property type="entry name" value="VACUOLAR TRANSPORTER CHAPERONE 1-RELATED"/>
    <property type="match status" value="1"/>
</dbReference>
<dbReference type="PROSITE" id="PS51382">
    <property type="entry name" value="SPX"/>
    <property type="match status" value="1"/>
</dbReference>